<reference evidence="1" key="2">
    <citation type="journal article" date="2015" name="Fish Shellfish Immunol.">
        <title>Early steps in the European eel (Anguilla anguilla)-Vibrio vulnificus interaction in the gills: Role of the RtxA13 toxin.</title>
        <authorList>
            <person name="Callol A."/>
            <person name="Pajuelo D."/>
            <person name="Ebbesson L."/>
            <person name="Teles M."/>
            <person name="MacKenzie S."/>
            <person name="Amaro C."/>
        </authorList>
    </citation>
    <scope>NUCLEOTIDE SEQUENCE</scope>
</reference>
<dbReference type="AlphaFoldDB" id="A0A0E9Q3D4"/>
<dbReference type="EMBL" id="GBXM01097535">
    <property type="protein sequence ID" value="JAH11042.1"/>
    <property type="molecule type" value="Transcribed_RNA"/>
</dbReference>
<organism evidence="1">
    <name type="scientific">Anguilla anguilla</name>
    <name type="common">European freshwater eel</name>
    <name type="synonym">Muraena anguilla</name>
    <dbReference type="NCBI Taxonomy" id="7936"/>
    <lineage>
        <taxon>Eukaryota</taxon>
        <taxon>Metazoa</taxon>
        <taxon>Chordata</taxon>
        <taxon>Craniata</taxon>
        <taxon>Vertebrata</taxon>
        <taxon>Euteleostomi</taxon>
        <taxon>Actinopterygii</taxon>
        <taxon>Neopterygii</taxon>
        <taxon>Teleostei</taxon>
        <taxon>Anguilliformes</taxon>
        <taxon>Anguillidae</taxon>
        <taxon>Anguilla</taxon>
    </lineage>
</organism>
<protein>
    <submittedName>
        <fullName evidence="1">Uncharacterized protein</fullName>
    </submittedName>
</protein>
<sequence length="54" mass="5831">MKACIIYAARTAVFSHPNFSLSPKRIASYLIVSAAKIVFYGIATGVEKGLEPQT</sequence>
<accession>A0A0E9Q3D4</accession>
<evidence type="ECO:0000313" key="1">
    <source>
        <dbReference type="EMBL" id="JAH11042.1"/>
    </source>
</evidence>
<reference evidence="1" key="1">
    <citation type="submission" date="2014-11" db="EMBL/GenBank/DDBJ databases">
        <authorList>
            <person name="Amaro Gonzalez C."/>
        </authorList>
    </citation>
    <scope>NUCLEOTIDE SEQUENCE</scope>
</reference>
<name>A0A0E9Q3D4_ANGAN</name>
<proteinExistence type="predicted"/>